<feature type="transmembrane region" description="Helical" evidence="6">
    <location>
        <begin position="48"/>
        <end position="69"/>
    </location>
</feature>
<sequence>MDYTTIAKSVAIPSAFLLGSYNFVFSQNVVPHLYTAPPSISTPIFAKIFNIGGSTIAPVAASTILAYSYLSYNSTSTKRNLYATSAALTLSTLVLTLTYMKPGINRLIEISKDTQLLNKAGINQEVNSLFKAWVSANYFRASLHLTAGVLGFYALLS</sequence>
<evidence type="ECO:0000256" key="4">
    <source>
        <dbReference type="ARBA" id="ARBA00023136"/>
    </source>
</evidence>
<dbReference type="AlphaFoldDB" id="A0A6H0XZ05"/>
<keyword evidence="3 6" id="KW-1133">Transmembrane helix</keyword>
<evidence type="ECO:0000313" key="8">
    <source>
        <dbReference type="Proteomes" id="UP000503462"/>
    </source>
</evidence>
<dbReference type="OrthoDB" id="5954308at2759"/>
<feature type="transmembrane region" description="Helical" evidence="6">
    <location>
        <begin position="81"/>
        <end position="100"/>
    </location>
</feature>
<name>A0A6H0XZ05_9PEZI</name>
<evidence type="ECO:0000256" key="2">
    <source>
        <dbReference type="ARBA" id="ARBA00022692"/>
    </source>
</evidence>
<evidence type="ECO:0008006" key="9">
    <source>
        <dbReference type="Google" id="ProtNLM"/>
    </source>
</evidence>
<dbReference type="Pfam" id="PF08592">
    <property type="entry name" value="Anthrone_oxy"/>
    <property type="match status" value="1"/>
</dbReference>
<protein>
    <recommendedName>
        <fullName evidence="9">DUF1772-domain-containing protein</fullName>
    </recommendedName>
</protein>
<dbReference type="PANTHER" id="PTHR35042:SF1">
    <property type="entry name" value="DUF1772-DOMAIN-CONTAINING PROTEIN"/>
    <property type="match status" value="1"/>
</dbReference>
<organism evidence="7 8">
    <name type="scientific">Peltaster fructicola</name>
    <dbReference type="NCBI Taxonomy" id="286661"/>
    <lineage>
        <taxon>Eukaryota</taxon>
        <taxon>Fungi</taxon>
        <taxon>Dikarya</taxon>
        <taxon>Ascomycota</taxon>
        <taxon>Pezizomycotina</taxon>
        <taxon>Dothideomycetes</taxon>
        <taxon>Dothideomycetes incertae sedis</taxon>
        <taxon>Peltaster</taxon>
    </lineage>
</organism>
<dbReference type="PANTHER" id="PTHR35042">
    <property type="entry name" value="ANTHRONE OXYGENASE ENCC"/>
    <property type="match status" value="1"/>
</dbReference>
<evidence type="ECO:0000256" key="5">
    <source>
        <dbReference type="ARBA" id="ARBA00034313"/>
    </source>
</evidence>
<gene>
    <name evidence="7" type="ORF">AMS68_005167</name>
</gene>
<dbReference type="GO" id="GO:0016020">
    <property type="term" value="C:membrane"/>
    <property type="evidence" value="ECO:0007669"/>
    <property type="project" value="UniProtKB-SubCell"/>
</dbReference>
<evidence type="ECO:0000256" key="6">
    <source>
        <dbReference type="SAM" id="Phobius"/>
    </source>
</evidence>
<keyword evidence="4 6" id="KW-0472">Membrane</keyword>
<reference evidence="7 8" key="1">
    <citation type="journal article" date="2016" name="Sci. Rep.">
        <title>Peltaster fructicola genome reveals evolution from an invasive phytopathogen to an ectophytic parasite.</title>
        <authorList>
            <person name="Xu C."/>
            <person name="Chen H."/>
            <person name="Gleason M.L."/>
            <person name="Xu J.R."/>
            <person name="Liu H."/>
            <person name="Zhang R."/>
            <person name="Sun G."/>
        </authorList>
    </citation>
    <scope>NUCLEOTIDE SEQUENCE [LARGE SCALE GENOMIC DNA]</scope>
    <source>
        <strain evidence="7 8">LNHT1506</strain>
    </source>
</reference>
<dbReference type="EMBL" id="CP051141">
    <property type="protein sequence ID" value="QIW99649.1"/>
    <property type="molecule type" value="Genomic_DNA"/>
</dbReference>
<dbReference type="InterPro" id="IPR013901">
    <property type="entry name" value="Anthrone_oxy"/>
</dbReference>
<dbReference type="Proteomes" id="UP000503462">
    <property type="component" value="Chromosome 3"/>
</dbReference>
<comment type="subcellular location">
    <subcellularLocation>
        <location evidence="1">Membrane</location>
        <topology evidence="1">Multi-pass membrane protein</topology>
    </subcellularLocation>
</comment>
<keyword evidence="2 6" id="KW-0812">Transmembrane</keyword>
<evidence type="ECO:0000313" key="7">
    <source>
        <dbReference type="EMBL" id="QIW99649.1"/>
    </source>
</evidence>
<evidence type="ECO:0000256" key="1">
    <source>
        <dbReference type="ARBA" id="ARBA00004141"/>
    </source>
</evidence>
<comment type="similarity">
    <text evidence="5">Belongs to the anthrone oxygenase family.</text>
</comment>
<evidence type="ECO:0000256" key="3">
    <source>
        <dbReference type="ARBA" id="ARBA00022989"/>
    </source>
</evidence>
<proteinExistence type="inferred from homology"/>
<accession>A0A6H0XZ05</accession>
<keyword evidence="8" id="KW-1185">Reference proteome</keyword>